<dbReference type="Proteomes" id="UP000249890">
    <property type="component" value="Chromosome"/>
</dbReference>
<dbReference type="Pfam" id="PF00583">
    <property type="entry name" value="Acetyltransf_1"/>
    <property type="match status" value="1"/>
</dbReference>
<protein>
    <submittedName>
        <fullName evidence="4">GNAT family N-acetyltransferase</fullName>
    </submittedName>
</protein>
<evidence type="ECO:0000313" key="5">
    <source>
        <dbReference type="Proteomes" id="UP000249890"/>
    </source>
</evidence>
<dbReference type="EMBL" id="CP021780">
    <property type="protein sequence ID" value="ASA22375.1"/>
    <property type="molecule type" value="Genomic_DNA"/>
</dbReference>
<dbReference type="GO" id="GO:0016747">
    <property type="term" value="F:acyltransferase activity, transferring groups other than amino-acyl groups"/>
    <property type="evidence" value="ECO:0007669"/>
    <property type="project" value="InterPro"/>
</dbReference>
<accession>A0A2Z2KEN6</accession>
<evidence type="ECO:0000256" key="2">
    <source>
        <dbReference type="ARBA" id="ARBA00023315"/>
    </source>
</evidence>
<dbReference type="KEGG" id="pdh:B9T62_17235"/>
<dbReference type="InterPro" id="IPR000182">
    <property type="entry name" value="GNAT_dom"/>
</dbReference>
<dbReference type="InterPro" id="IPR050680">
    <property type="entry name" value="YpeA/RimI_acetyltransf"/>
</dbReference>
<keyword evidence="5" id="KW-1185">Reference proteome</keyword>
<dbReference type="RefSeq" id="WP_087916374.1">
    <property type="nucleotide sequence ID" value="NZ_CP021780.1"/>
</dbReference>
<dbReference type="PANTHER" id="PTHR43420:SF44">
    <property type="entry name" value="ACETYLTRANSFERASE YPEA"/>
    <property type="match status" value="1"/>
</dbReference>
<dbReference type="PROSITE" id="PS51186">
    <property type="entry name" value="GNAT"/>
    <property type="match status" value="1"/>
</dbReference>
<evidence type="ECO:0000256" key="1">
    <source>
        <dbReference type="ARBA" id="ARBA00022679"/>
    </source>
</evidence>
<keyword evidence="1 4" id="KW-0808">Transferase</keyword>
<dbReference type="AlphaFoldDB" id="A0A2Z2KEN6"/>
<reference evidence="4 5" key="1">
    <citation type="submission" date="2017-06" db="EMBL/GenBank/DDBJ databases">
        <title>Complete genome sequence of Paenibacillus donghaensis KCTC 13049T isolated from East Sea sediment, South Korea.</title>
        <authorList>
            <person name="Jung B.K."/>
            <person name="Hong S.-J."/>
            <person name="Shin J.-H."/>
        </authorList>
    </citation>
    <scope>NUCLEOTIDE SEQUENCE [LARGE SCALE GENOMIC DNA]</scope>
    <source>
        <strain evidence="4 5">KCTC 13049</strain>
    </source>
</reference>
<dbReference type="SUPFAM" id="SSF55729">
    <property type="entry name" value="Acyl-CoA N-acyltransferases (Nat)"/>
    <property type="match status" value="1"/>
</dbReference>
<dbReference type="InterPro" id="IPR016181">
    <property type="entry name" value="Acyl_CoA_acyltransferase"/>
</dbReference>
<name>A0A2Z2KEN6_9BACL</name>
<evidence type="ECO:0000259" key="3">
    <source>
        <dbReference type="PROSITE" id="PS51186"/>
    </source>
</evidence>
<proteinExistence type="predicted"/>
<dbReference type="Gene3D" id="3.40.630.30">
    <property type="match status" value="1"/>
</dbReference>
<organism evidence="4 5">
    <name type="scientific">Paenibacillus donghaensis</name>
    <dbReference type="NCBI Taxonomy" id="414771"/>
    <lineage>
        <taxon>Bacteria</taxon>
        <taxon>Bacillati</taxon>
        <taxon>Bacillota</taxon>
        <taxon>Bacilli</taxon>
        <taxon>Bacillales</taxon>
        <taxon>Paenibacillaceae</taxon>
        <taxon>Paenibacillus</taxon>
    </lineage>
</organism>
<gene>
    <name evidence="4" type="ORF">B9T62_17235</name>
</gene>
<evidence type="ECO:0000313" key="4">
    <source>
        <dbReference type="EMBL" id="ASA22375.1"/>
    </source>
</evidence>
<dbReference type="PANTHER" id="PTHR43420">
    <property type="entry name" value="ACETYLTRANSFERASE"/>
    <property type="match status" value="1"/>
</dbReference>
<keyword evidence="2" id="KW-0012">Acyltransferase</keyword>
<dbReference type="CDD" id="cd04301">
    <property type="entry name" value="NAT_SF"/>
    <property type="match status" value="1"/>
</dbReference>
<sequence length="258" mass="30343">MPINKKIMECEIEYTKCFSEFFENQNIVRFRDHQLNDMYYHNYTYIKESIDELDLSRMIQDEITLRLAEECNYCNIITNFVINSSVLSTLRYKPEISKNGYYSFDISHFPRLNAVSDCIMKKVDNQEMIYNLLFSDLQHDEGTLGKDFCIRRCYRRGEVYVSDQGVNSYLCYHNGDIVGNCDLFIYNGVAKIEDFSVIPKYQRKGYGTTILKSLIAIAIQENCESIYLVTDEDDTAKEMYLKIGFNKIGERTDLFFKL</sequence>
<feature type="domain" description="N-acetyltransferase" evidence="3">
    <location>
        <begin position="127"/>
        <end position="258"/>
    </location>
</feature>
<dbReference type="OrthoDB" id="2463977at2"/>